<evidence type="ECO:0000259" key="1">
    <source>
        <dbReference type="Pfam" id="PF13470"/>
    </source>
</evidence>
<name>A0AAW9PTM0_9CYAN</name>
<accession>A0AAW9PTM0</accession>
<feature type="domain" description="VapC50 C-terminal" evidence="2">
    <location>
        <begin position="152"/>
        <end position="204"/>
    </location>
</feature>
<proteinExistence type="predicted"/>
<feature type="non-terminal residue" evidence="3">
    <location>
        <position position="1"/>
    </location>
</feature>
<comment type="caution">
    <text evidence="3">The sequence shown here is derived from an EMBL/GenBank/DDBJ whole genome shotgun (WGS) entry which is preliminary data.</text>
</comment>
<dbReference type="AlphaFoldDB" id="A0AAW9PTM0"/>
<dbReference type="RefSeq" id="WP_330483860.1">
    <property type="nucleotide sequence ID" value="NZ_JAZBJZ010000041.1"/>
</dbReference>
<dbReference type="SUPFAM" id="SSF88723">
    <property type="entry name" value="PIN domain-like"/>
    <property type="match status" value="1"/>
</dbReference>
<dbReference type="Proteomes" id="UP001333818">
    <property type="component" value="Unassembled WGS sequence"/>
</dbReference>
<dbReference type="EMBL" id="JAZBJZ010000041">
    <property type="protein sequence ID" value="MEE3717432.1"/>
    <property type="molecule type" value="Genomic_DNA"/>
</dbReference>
<feature type="domain" description="PIN" evidence="1">
    <location>
        <begin position="31"/>
        <end position="135"/>
    </location>
</feature>
<keyword evidence="4" id="KW-1185">Reference proteome</keyword>
<dbReference type="InterPro" id="IPR002716">
    <property type="entry name" value="PIN_dom"/>
</dbReference>
<reference evidence="3" key="1">
    <citation type="submission" date="2024-01" db="EMBL/GenBank/DDBJ databases">
        <title>Bank of Algae and Cyanobacteria of the Azores (BACA) strain genomes.</title>
        <authorList>
            <person name="Luz R."/>
            <person name="Cordeiro R."/>
            <person name="Fonseca A."/>
            <person name="Goncalves V."/>
        </authorList>
    </citation>
    <scope>NUCLEOTIDE SEQUENCE</scope>
    <source>
        <strain evidence="3">BACA0141</strain>
    </source>
</reference>
<sequence>VLGSFFSPLSLPDELFRLASTLVFMARIVAVLDSCVLYPLYVRDLLLCAAEAGLYRPVWSEKILNDATSNLVKDGRMLPEKVIKFENAIKKAFPEAMVDVPDELVQIMRNDPGDRHVLATSVISEAEIIVTENVRDFKESDIAPWDKQVMKADKFLTCLYELFPEEMIETVGRQANAKKKPPTSISELLIILEKGVPNFVNNIRFHEKKWEIAEVIRNVLQCYGRTSLDGSKYLQGKTYRIWVNKQSVGITKKESQEDIDILHILGSKATSCLTIEDIHVFERLSIEIENNET</sequence>
<gene>
    <name evidence="3" type="ORF">V2H45_11780</name>
</gene>
<dbReference type="Pfam" id="PF26343">
    <property type="entry name" value="VapC50_C"/>
    <property type="match status" value="1"/>
</dbReference>
<evidence type="ECO:0000313" key="4">
    <source>
        <dbReference type="Proteomes" id="UP001333818"/>
    </source>
</evidence>
<evidence type="ECO:0000313" key="3">
    <source>
        <dbReference type="EMBL" id="MEE3717432.1"/>
    </source>
</evidence>
<evidence type="ECO:0000259" key="2">
    <source>
        <dbReference type="Pfam" id="PF26343"/>
    </source>
</evidence>
<organism evidence="3 4">
    <name type="scientific">Tumidithrix elongata BACA0141</name>
    <dbReference type="NCBI Taxonomy" id="2716417"/>
    <lineage>
        <taxon>Bacteria</taxon>
        <taxon>Bacillati</taxon>
        <taxon>Cyanobacteriota</taxon>
        <taxon>Cyanophyceae</taxon>
        <taxon>Pseudanabaenales</taxon>
        <taxon>Pseudanabaenaceae</taxon>
        <taxon>Tumidithrix</taxon>
        <taxon>Tumidithrix elongata</taxon>
    </lineage>
</organism>
<protein>
    <submittedName>
        <fullName evidence="3">PIN domain-containing protein</fullName>
    </submittedName>
</protein>
<dbReference type="Pfam" id="PF13470">
    <property type="entry name" value="PIN_3"/>
    <property type="match status" value="1"/>
</dbReference>
<dbReference type="InterPro" id="IPR058652">
    <property type="entry name" value="VapC50_C"/>
</dbReference>
<dbReference type="InterPro" id="IPR029060">
    <property type="entry name" value="PIN-like_dom_sf"/>
</dbReference>